<feature type="non-terminal residue" evidence="1">
    <location>
        <position position="302"/>
    </location>
</feature>
<proteinExistence type="predicted"/>
<gene>
    <name evidence="1" type="ORF">S01H4_30357</name>
</gene>
<reference evidence="1" key="1">
    <citation type="journal article" date="2014" name="Front. Microbiol.">
        <title>High frequency of phylogenetically diverse reductive dehalogenase-homologous genes in deep subseafloor sedimentary metagenomes.</title>
        <authorList>
            <person name="Kawai M."/>
            <person name="Futagami T."/>
            <person name="Toyoda A."/>
            <person name="Takaki Y."/>
            <person name="Nishi S."/>
            <person name="Hori S."/>
            <person name="Arai W."/>
            <person name="Tsubouchi T."/>
            <person name="Morono Y."/>
            <person name="Uchiyama I."/>
            <person name="Ito T."/>
            <person name="Fujiyama A."/>
            <person name="Inagaki F."/>
            <person name="Takami H."/>
        </authorList>
    </citation>
    <scope>NUCLEOTIDE SEQUENCE</scope>
    <source>
        <strain evidence="1">Expedition CK06-06</strain>
    </source>
</reference>
<organism evidence="1">
    <name type="scientific">marine sediment metagenome</name>
    <dbReference type="NCBI Taxonomy" id="412755"/>
    <lineage>
        <taxon>unclassified sequences</taxon>
        <taxon>metagenomes</taxon>
        <taxon>ecological metagenomes</taxon>
    </lineage>
</organism>
<protein>
    <submittedName>
        <fullName evidence="1">Uncharacterized protein</fullName>
    </submittedName>
</protein>
<dbReference type="EMBL" id="BART01015664">
    <property type="protein sequence ID" value="GAG87375.1"/>
    <property type="molecule type" value="Genomic_DNA"/>
</dbReference>
<evidence type="ECO:0000313" key="1">
    <source>
        <dbReference type="EMBL" id="GAG87375.1"/>
    </source>
</evidence>
<sequence length="302" mass="35449">MPNFIDLFGVQIENNREKFIQYLTKGLELKFLKNDYKRQFLKHYFLLDKIDESDNFNAIGIDASGKKREFINGTYFYLNRASGVQNNGDTIRKLDADVFTSNGTSNEVNTYFGRKSEYIEHEVLKEFLDAQDEGKEMKVCFIDGSLYSRLLMPHLIESPINYDETFILKHLETLFQVLKESLKKNVLLMGFSKDSRDTSYRNALLDEIFYEERTNITHHLTPDELQTINAVIKGIDLINEKDIREFYSLIKSKSVLLKKMNQIFDEYNITRTDAEIIYRFRDFAGFTHPMEKGLGRITQQKI</sequence>
<name>X1AX76_9ZZZZ</name>
<dbReference type="AlphaFoldDB" id="X1AX76"/>
<accession>X1AX76</accession>
<comment type="caution">
    <text evidence="1">The sequence shown here is derived from an EMBL/GenBank/DDBJ whole genome shotgun (WGS) entry which is preliminary data.</text>
</comment>